<dbReference type="Proteomes" id="UP001223214">
    <property type="component" value="Unassembled WGS sequence"/>
</dbReference>
<proteinExistence type="predicted"/>
<gene>
    <name evidence="2" type="ORF">QQF32_13335</name>
</gene>
<evidence type="ECO:0000313" key="2">
    <source>
        <dbReference type="EMBL" id="MDK9364180.1"/>
    </source>
</evidence>
<name>A0AAP4D626_9ENTR</name>
<protein>
    <submittedName>
        <fullName evidence="2">Terminase small subunit</fullName>
    </submittedName>
</protein>
<feature type="region of interest" description="Disordered" evidence="1">
    <location>
        <begin position="52"/>
        <end position="77"/>
    </location>
</feature>
<evidence type="ECO:0000313" key="3">
    <source>
        <dbReference type="Proteomes" id="UP001223214"/>
    </source>
</evidence>
<sequence length="369" mass="40898">MARQNWEELHARFLAEYAETGISPKAWCEREGLAFSSAKRYIKIAGYKTANSQKKQSANSQKKAPKKTANSQIKNPQKVPAAALAGTAAKTSPALPERTAVAPADYGISEQQALFADHVVQGKSRVDAYRLAGYSGEGNVAYAGASQVLRNIKVSRYIHALRNERQKRYAVELDDLITQLTAIVNADPNALSQYRRVNCRYCWGDNHKYQWRDIEEQLQAEKRAEIDKNPPPDVSGGVGFVDNSDPNPDCPRCLGEGRGEAYFPDTRDIEGDERHLFQGVKVTMNGVQIAIADKDAARRELARLLVVRGADSRQTELNIERLELQNQKLAAEIADIRRNTPPDEPPNPDGVTGDLPPEDAAAQYRKLMG</sequence>
<evidence type="ECO:0000256" key="1">
    <source>
        <dbReference type="SAM" id="MobiDB-lite"/>
    </source>
</evidence>
<dbReference type="AlphaFoldDB" id="A0AAP4D626"/>
<keyword evidence="3" id="KW-1185">Reference proteome</keyword>
<feature type="compositionally biased region" description="Low complexity" evidence="1">
    <location>
        <begin position="52"/>
        <end position="62"/>
    </location>
</feature>
<comment type="caution">
    <text evidence="2">The sequence shown here is derived from an EMBL/GenBank/DDBJ whole genome shotgun (WGS) entry which is preliminary data.</text>
</comment>
<accession>A0AAP4D626</accession>
<dbReference type="GO" id="GO:0051276">
    <property type="term" value="P:chromosome organization"/>
    <property type="evidence" value="ECO:0007669"/>
    <property type="project" value="InterPro"/>
</dbReference>
<dbReference type="Pfam" id="PF03592">
    <property type="entry name" value="Terminase_2"/>
    <property type="match status" value="1"/>
</dbReference>
<dbReference type="InterPro" id="IPR005335">
    <property type="entry name" value="Terminase_ssu"/>
</dbReference>
<feature type="region of interest" description="Disordered" evidence="1">
    <location>
        <begin position="225"/>
        <end position="248"/>
    </location>
</feature>
<organism evidence="2 3">
    <name type="scientific">Lelliottia wanjuensis</name>
    <dbReference type="NCBI Taxonomy" id="3050585"/>
    <lineage>
        <taxon>Bacteria</taxon>
        <taxon>Pseudomonadati</taxon>
        <taxon>Pseudomonadota</taxon>
        <taxon>Gammaproteobacteria</taxon>
        <taxon>Enterobacterales</taxon>
        <taxon>Enterobacteriaceae</taxon>
        <taxon>Lelliottia</taxon>
    </lineage>
</organism>
<dbReference type="Gene3D" id="1.10.10.1400">
    <property type="entry name" value="Terminase, small subunit, N-terminal DNA-binding domain, HTH motif"/>
    <property type="match status" value="1"/>
</dbReference>
<dbReference type="InterPro" id="IPR038713">
    <property type="entry name" value="Terminase_Gp1_N_sf"/>
</dbReference>
<dbReference type="RefSeq" id="WP_285149524.1">
    <property type="nucleotide sequence ID" value="NZ_JASSOM010000056.1"/>
</dbReference>
<reference evidence="2 3" key="1">
    <citation type="submission" date="2023-06" db="EMBL/GenBank/DDBJ databases">
        <title>Identification and characterization of antibiotic-resistant Gram-negative bacteria.</title>
        <authorList>
            <person name="Cho G.-S."/>
            <person name="Lee J."/>
            <person name="Tai E."/>
            <person name="Jeong S."/>
            <person name="Kim I."/>
            <person name="Kim B.-E."/>
            <person name="Jeong M.-I."/>
            <person name="Oh K.-K."/>
            <person name="Franz C.M.A.P."/>
        </authorList>
    </citation>
    <scope>NUCLEOTIDE SEQUENCE [LARGE SCALE GENOMIC DNA]</scope>
    <source>
        <strain evidence="2 3">V106_12</strain>
    </source>
</reference>
<dbReference type="EMBL" id="JASSOM010000056">
    <property type="protein sequence ID" value="MDK9364180.1"/>
    <property type="molecule type" value="Genomic_DNA"/>
</dbReference>
<feature type="region of interest" description="Disordered" evidence="1">
    <location>
        <begin position="335"/>
        <end position="359"/>
    </location>
</feature>